<comment type="caution">
    <text evidence="1">The sequence shown here is derived from an EMBL/GenBank/DDBJ whole genome shotgun (WGS) entry which is preliminary data.</text>
</comment>
<sequence length="103" mass="10904">MGIEQDIRDLRDDFQLLKARVMGHELVMSTTLSQLLQLARKGGSDIDMDAIVAAMTERVESGARAIERDDPMGAAGIRSVGGQALRLLRPAAAKGGARKAASG</sequence>
<name>A0ABS0SX59_9CAUL</name>
<accession>A0ABS0SX59</accession>
<dbReference type="Proteomes" id="UP000639859">
    <property type="component" value="Unassembled WGS sequence"/>
</dbReference>
<keyword evidence="2" id="KW-1185">Reference proteome</keyword>
<gene>
    <name evidence="1" type="ORF">I4Q42_10945</name>
</gene>
<dbReference type="RefSeq" id="WP_198576105.1">
    <property type="nucleotide sequence ID" value="NZ_JADWOX010000006.1"/>
</dbReference>
<dbReference type="EMBL" id="JADWOX010000006">
    <property type="protein sequence ID" value="MBI1684183.1"/>
    <property type="molecule type" value="Genomic_DNA"/>
</dbReference>
<organism evidence="1 2">
    <name type="scientific">Caulobacter hibisci</name>
    <dbReference type="NCBI Taxonomy" id="2035993"/>
    <lineage>
        <taxon>Bacteria</taxon>
        <taxon>Pseudomonadati</taxon>
        <taxon>Pseudomonadota</taxon>
        <taxon>Alphaproteobacteria</taxon>
        <taxon>Caulobacterales</taxon>
        <taxon>Caulobacteraceae</taxon>
        <taxon>Caulobacter</taxon>
    </lineage>
</organism>
<evidence type="ECO:0000313" key="2">
    <source>
        <dbReference type="Proteomes" id="UP000639859"/>
    </source>
</evidence>
<evidence type="ECO:0000313" key="1">
    <source>
        <dbReference type="EMBL" id="MBI1684183.1"/>
    </source>
</evidence>
<proteinExistence type="predicted"/>
<protein>
    <submittedName>
        <fullName evidence="1">Uncharacterized protein</fullName>
    </submittedName>
</protein>
<reference evidence="1 2" key="1">
    <citation type="submission" date="2020-11" db="EMBL/GenBank/DDBJ databases">
        <title>genome sequence of strain KACC 18849.</title>
        <authorList>
            <person name="Gao J."/>
            <person name="Zhang X."/>
        </authorList>
    </citation>
    <scope>NUCLEOTIDE SEQUENCE [LARGE SCALE GENOMIC DNA]</scope>
    <source>
        <strain evidence="1 2">KACC 18849</strain>
    </source>
</reference>